<evidence type="ECO:0000313" key="2">
    <source>
        <dbReference type="EMBL" id="TYS67835.1"/>
    </source>
</evidence>
<dbReference type="EMBL" id="VTEV01000005">
    <property type="protein sequence ID" value="TYS67835.1"/>
    <property type="molecule type" value="Genomic_DNA"/>
</dbReference>
<gene>
    <name evidence="2" type="ORF">FZC76_14855</name>
</gene>
<name>A0A5D4SWZ7_9BACI</name>
<feature type="transmembrane region" description="Helical" evidence="1">
    <location>
        <begin position="38"/>
        <end position="60"/>
    </location>
</feature>
<keyword evidence="1" id="KW-0472">Membrane</keyword>
<reference evidence="2 3" key="1">
    <citation type="submission" date="2019-08" db="EMBL/GenBank/DDBJ databases">
        <title>Bacillus genomes from the desert of Cuatro Cienegas, Coahuila.</title>
        <authorList>
            <person name="Olmedo-Alvarez G."/>
        </authorList>
    </citation>
    <scope>NUCLEOTIDE SEQUENCE [LARGE SCALE GENOMIC DNA]</scope>
    <source>
        <strain evidence="2 3">CH28_1T</strain>
    </source>
</reference>
<organism evidence="2 3">
    <name type="scientific">Sutcliffiella horikoshii</name>
    <dbReference type="NCBI Taxonomy" id="79883"/>
    <lineage>
        <taxon>Bacteria</taxon>
        <taxon>Bacillati</taxon>
        <taxon>Bacillota</taxon>
        <taxon>Bacilli</taxon>
        <taxon>Bacillales</taxon>
        <taxon>Bacillaceae</taxon>
        <taxon>Sutcliffiella</taxon>
    </lineage>
</organism>
<keyword evidence="1" id="KW-1133">Transmembrane helix</keyword>
<comment type="caution">
    <text evidence="2">The sequence shown here is derived from an EMBL/GenBank/DDBJ whole genome shotgun (WGS) entry which is preliminary data.</text>
</comment>
<dbReference type="AlphaFoldDB" id="A0A5D4SWZ7"/>
<accession>A0A5D4SWZ7</accession>
<keyword evidence="1" id="KW-0812">Transmembrane</keyword>
<evidence type="ECO:0000256" key="1">
    <source>
        <dbReference type="SAM" id="Phobius"/>
    </source>
</evidence>
<dbReference type="Proteomes" id="UP000322524">
    <property type="component" value="Unassembled WGS sequence"/>
</dbReference>
<sequence length="61" mass="6639">MKAPVEIIIQLGIPGNKSDNRNNNGVISTKVNPMKNDFFSGTVLIFSNIFSPFPLSLAALF</sequence>
<proteinExistence type="predicted"/>
<evidence type="ECO:0000313" key="3">
    <source>
        <dbReference type="Proteomes" id="UP000322524"/>
    </source>
</evidence>
<protein>
    <submittedName>
        <fullName evidence="2">Uncharacterized protein</fullName>
    </submittedName>
</protein>
<dbReference type="RefSeq" id="WP_148988943.1">
    <property type="nucleotide sequence ID" value="NZ_VTEV01000005.1"/>
</dbReference>